<evidence type="ECO:0000313" key="4">
    <source>
        <dbReference type="EMBL" id="MFD1343692.1"/>
    </source>
</evidence>
<dbReference type="Gene3D" id="3.30.1380.10">
    <property type="match status" value="1"/>
</dbReference>
<dbReference type="GO" id="GO:0016787">
    <property type="term" value="F:hydrolase activity"/>
    <property type="evidence" value="ECO:0007669"/>
    <property type="project" value="UniProtKB-KW"/>
</dbReference>
<evidence type="ECO:0000256" key="2">
    <source>
        <dbReference type="SAM" id="Phobius"/>
    </source>
</evidence>
<proteinExistence type="predicted"/>
<dbReference type="Pfam" id="PF13539">
    <property type="entry name" value="Peptidase_M15_4"/>
    <property type="match status" value="1"/>
</dbReference>
<comment type="caution">
    <text evidence="4">The sequence shown here is derived from an EMBL/GenBank/DDBJ whole genome shotgun (WGS) entry which is preliminary data.</text>
</comment>
<dbReference type="InterPro" id="IPR009045">
    <property type="entry name" value="Zn_M74/Hedgehog-like"/>
</dbReference>
<dbReference type="RefSeq" id="WP_386804860.1">
    <property type="nucleotide sequence ID" value="NZ_JBHTMU010000029.1"/>
</dbReference>
<feature type="domain" description="Peptidase M15C" evidence="3">
    <location>
        <begin position="218"/>
        <end position="280"/>
    </location>
</feature>
<dbReference type="SUPFAM" id="SSF55166">
    <property type="entry name" value="Hedgehog/DD-peptidase"/>
    <property type="match status" value="1"/>
</dbReference>
<keyword evidence="4" id="KW-0378">Hydrolase</keyword>
<gene>
    <name evidence="4" type="ORF">ACFQ4E_14780</name>
</gene>
<protein>
    <submittedName>
        <fullName evidence="4">M15 family metallopeptidase</fullName>
        <ecNumber evidence="4">3.4.-.-</ecNumber>
    </submittedName>
</protein>
<dbReference type="EC" id="3.4.-.-" evidence="4"/>
<accession>A0ABW3ZKK4</accession>
<evidence type="ECO:0000313" key="5">
    <source>
        <dbReference type="Proteomes" id="UP001597135"/>
    </source>
</evidence>
<feature type="coiled-coil region" evidence="1">
    <location>
        <begin position="41"/>
        <end position="75"/>
    </location>
</feature>
<keyword evidence="2" id="KW-1133">Transmembrane helix</keyword>
<sequence length="294" mass="32070">MRQGTLIGPIIITIGLVVAAISFAVVGALLETADGSAELRLIRTEDQMTALRSEIETLRTELRDAQVEIDRLSEGLALQASQPRFAPPSQPVPDVTITAPEVTGSDDAEEHGGVEAMTEVMQLAKARFNKGVTQPRNRIMLEVLGHPRDSYSTNCQAVTQPRLKALMETRQVGPIRVTMVKPALESLERIVAKLKVTEPDIHDALGTAGALCARLIRGSRSSVSNHSWGTAIDVKLQGKLDGFGDGGTQFGLLLLAELFNEEGWYWGATYNREDSMHFEVGVETLRKWQAEGKL</sequence>
<keyword evidence="5" id="KW-1185">Reference proteome</keyword>
<reference evidence="5" key="1">
    <citation type="journal article" date="2019" name="Int. J. Syst. Evol. Microbiol.">
        <title>The Global Catalogue of Microorganisms (GCM) 10K type strain sequencing project: providing services to taxonomists for standard genome sequencing and annotation.</title>
        <authorList>
            <consortium name="The Broad Institute Genomics Platform"/>
            <consortium name="The Broad Institute Genome Sequencing Center for Infectious Disease"/>
            <person name="Wu L."/>
            <person name="Ma J."/>
        </authorList>
    </citation>
    <scope>NUCLEOTIDE SEQUENCE [LARGE SCALE GENOMIC DNA]</scope>
    <source>
        <strain evidence="5">CCUG 62953</strain>
    </source>
</reference>
<keyword evidence="1" id="KW-0175">Coiled coil</keyword>
<evidence type="ECO:0000259" key="3">
    <source>
        <dbReference type="Pfam" id="PF13539"/>
    </source>
</evidence>
<organism evidence="4 5">
    <name type="scientific">Litorisediminicola beolgyonensis</name>
    <dbReference type="NCBI Taxonomy" id="1173614"/>
    <lineage>
        <taxon>Bacteria</taxon>
        <taxon>Pseudomonadati</taxon>
        <taxon>Pseudomonadota</taxon>
        <taxon>Alphaproteobacteria</taxon>
        <taxon>Rhodobacterales</taxon>
        <taxon>Paracoccaceae</taxon>
        <taxon>Litorisediminicola</taxon>
    </lineage>
</organism>
<keyword evidence="2" id="KW-0472">Membrane</keyword>
<keyword evidence="2" id="KW-0812">Transmembrane</keyword>
<feature type="transmembrane region" description="Helical" evidence="2">
    <location>
        <begin position="6"/>
        <end position="30"/>
    </location>
</feature>
<dbReference type="InterPro" id="IPR039561">
    <property type="entry name" value="Peptidase_M15C"/>
</dbReference>
<dbReference type="Proteomes" id="UP001597135">
    <property type="component" value="Unassembled WGS sequence"/>
</dbReference>
<evidence type="ECO:0000256" key="1">
    <source>
        <dbReference type="SAM" id="Coils"/>
    </source>
</evidence>
<name>A0ABW3ZKK4_9RHOB</name>
<dbReference type="EMBL" id="JBHTMU010000029">
    <property type="protein sequence ID" value="MFD1343692.1"/>
    <property type="molecule type" value="Genomic_DNA"/>
</dbReference>